<accession>A0A3N4HGL6</accession>
<sequence length="217" mass="25263">MPPAKDPPEVVQDLKLKSLFNEILEMHIQRRIRQLEPRLTELKAAQARELGPPMTEPEAAKAADSDSPSDTSLITNLEKAHTNLKKAEADFEAWYGAVIPALPGWFTASRWFTAPAEKKQRGRVEVALEDYLRYTFLGELNSKELDDHVKDDDALPEPERMKSLVELIQKHVKELCERYSTKEQLVERTEEYERAQEVEKKERKDKERALRRKRRKN</sequence>
<gene>
    <name evidence="2" type="ORF">BJ508DRAFT_82404</name>
</gene>
<evidence type="ECO:0000256" key="1">
    <source>
        <dbReference type="SAM" id="MobiDB-lite"/>
    </source>
</evidence>
<evidence type="ECO:0000313" key="3">
    <source>
        <dbReference type="Proteomes" id="UP000275078"/>
    </source>
</evidence>
<dbReference type="Proteomes" id="UP000275078">
    <property type="component" value="Unassembled WGS sequence"/>
</dbReference>
<keyword evidence="3" id="KW-1185">Reference proteome</keyword>
<proteinExistence type="predicted"/>
<protein>
    <submittedName>
        <fullName evidence="2">Uncharacterized protein</fullName>
    </submittedName>
</protein>
<reference evidence="2 3" key="1">
    <citation type="journal article" date="2018" name="Nat. Ecol. Evol.">
        <title>Pezizomycetes genomes reveal the molecular basis of ectomycorrhizal truffle lifestyle.</title>
        <authorList>
            <person name="Murat C."/>
            <person name="Payen T."/>
            <person name="Noel B."/>
            <person name="Kuo A."/>
            <person name="Morin E."/>
            <person name="Chen J."/>
            <person name="Kohler A."/>
            <person name="Krizsan K."/>
            <person name="Balestrini R."/>
            <person name="Da Silva C."/>
            <person name="Montanini B."/>
            <person name="Hainaut M."/>
            <person name="Levati E."/>
            <person name="Barry K.W."/>
            <person name="Belfiori B."/>
            <person name="Cichocki N."/>
            <person name="Clum A."/>
            <person name="Dockter R.B."/>
            <person name="Fauchery L."/>
            <person name="Guy J."/>
            <person name="Iotti M."/>
            <person name="Le Tacon F."/>
            <person name="Lindquist E.A."/>
            <person name="Lipzen A."/>
            <person name="Malagnac F."/>
            <person name="Mello A."/>
            <person name="Molinier V."/>
            <person name="Miyauchi S."/>
            <person name="Poulain J."/>
            <person name="Riccioni C."/>
            <person name="Rubini A."/>
            <person name="Sitrit Y."/>
            <person name="Splivallo R."/>
            <person name="Traeger S."/>
            <person name="Wang M."/>
            <person name="Zifcakova L."/>
            <person name="Wipf D."/>
            <person name="Zambonelli A."/>
            <person name="Paolocci F."/>
            <person name="Nowrousian M."/>
            <person name="Ottonello S."/>
            <person name="Baldrian P."/>
            <person name="Spatafora J.W."/>
            <person name="Henrissat B."/>
            <person name="Nagy L.G."/>
            <person name="Aury J.M."/>
            <person name="Wincker P."/>
            <person name="Grigoriev I.V."/>
            <person name="Bonfante P."/>
            <person name="Martin F.M."/>
        </authorList>
    </citation>
    <scope>NUCLEOTIDE SEQUENCE [LARGE SCALE GENOMIC DNA]</scope>
    <source>
        <strain evidence="2 3">RN42</strain>
    </source>
</reference>
<evidence type="ECO:0000313" key="2">
    <source>
        <dbReference type="EMBL" id="RPA71968.1"/>
    </source>
</evidence>
<dbReference type="EMBL" id="ML119888">
    <property type="protein sequence ID" value="RPA71968.1"/>
    <property type="molecule type" value="Genomic_DNA"/>
</dbReference>
<feature type="region of interest" description="Disordered" evidence="1">
    <location>
        <begin position="190"/>
        <end position="217"/>
    </location>
</feature>
<organism evidence="2 3">
    <name type="scientific">Ascobolus immersus RN42</name>
    <dbReference type="NCBI Taxonomy" id="1160509"/>
    <lineage>
        <taxon>Eukaryota</taxon>
        <taxon>Fungi</taxon>
        <taxon>Dikarya</taxon>
        <taxon>Ascomycota</taxon>
        <taxon>Pezizomycotina</taxon>
        <taxon>Pezizomycetes</taxon>
        <taxon>Pezizales</taxon>
        <taxon>Ascobolaceae</taxon>
        <taxon>Ascobolus</taxon>
    </lineage>
</organism>
<feature type="region of interest" description="Disordered" evidence="1">
    <location>
        <begin position="46"/>
        <end position="71"/>
    </location>
</feature>
<feature type="compositionally biased region" description="Basic and acidic residues" evidence="1">
    <location>
        <begin position="190"/>
        <end position="208"/>
    </location>
</feature>
<name>A0A3N4HGL6_ASCIM</name>
<dbReference type="AlphaFoldDB" id="A0A3N4HGL6"/>